<evidence type="ECO:0000256" key="2">
    <source>
        <dbReference type="ARBA" id="ARBA00009085"/>
    </source>
</evidence>
<evidence type="ECO:0000256" key="13">
    <source>
        <dbReference type="SAM" id="MobiDB-lite"/>
    </source>
</evidence>
<dbReference type="FunFam" id="3.30.40.10:FF:000026">
    <property type="entry name" value="Ubiquitin carboxyl-terminal hydrolase"/>
    <property type="match status" value="1"/>
</dbReference>
<dbReference type="InterPro" id="IPR013083">
    <property type="entry name" value="Znf_RING/FYVE/PHD"/>
</dbReference>
<evidence type="ECO:0000256" key="8">
    <source>
        <dbReference type="ARBA" id="ARBA00022786"/>
    </source>
</evidence>
<dbReference type="Pfam" id="PF00443">
    <property type="entry name" value="UCH"/>
    <property type="match status" value="1"/>
</dbReference>
<dbReference type="Pfam" id="PF02148">
    <property type="entry name" value="zf-UBP"/>
    <property type="match status" value="1"/>
</dbReference>
<dbReference type="PROSITE" id="PS50235">
    <property type="entry name" value="USP_3"/>
    <property type="match status" value="1"/>
</dbReference>
<name>A0A7R9CK92_TIMCR</name>
<dbReference type="InterPro" id="IPR038765">
    <property type="entry name" value="Papain-like_cys_pep_sf"/>
</dbReference>
<dbReference type="AlphaFoldDB" id="A0A7R9CK92"/>
<evidence type="ECO:0000256" key="5">
    <source>
        <dbReference type="ARBA" id="ARBA00022723"/>
    </source>
</evidence>
<keyword evidence="10" id="KW-0788">Thiol protease</keyword>
<dbReference type="InterPro" id="IPR050185">
    <property type="entry name" value="Ub_carboxyl-term_hydrolase"/>
</dbReference>
<feature type="domain" description="USP" evidence="14">
    <location>
        <begin position="532"/>
        <end position="912"/>
    </location>
</feature>
<keyword evidence="8" id="KW-0833">Ubl conjugation pathway</keyword>
<dbReference type="InterPro" id="IPR001607">
    <property type="entry name" value="Znf_UBP"/>
</dbReference>
<gene>
    <name evidence="16" type="ORF">TCEB3V08_LOCUS3825</name>
</gene>
<dbReference type="SMART" id="SM00290">
    <property type="entry name" value="ZnF_UBP"/>
    <property type="match status" value="1"/>
</dbReference>
<comment type="similarity">
    <text evidence="2">Belongs to the peptidase C19 family.</text>
</comment>
<dbReference type="SUPFAM" id="SSF54001">
    <property type="entry name" value="Cysteine proteinases"/>
    <property type="match status" value="1"/>
</dbReference>
<evidence type="ECO:0000256" key="10">
    <source>
        <dbReference type="ARBA" id="ARBA00022807"/>
    </source>
</evidence>
<dbReference type="PROSITE" id="PS00972">
    <property type="entry name" value="USP_1"/>
    <property type="match status" value="1"/>
</dbReference>
<accession>A0A7R9CK92</accession>
<reference evidence="16" key="1">
    <citation type="submission" date="2020-11" db="EMBL/GenBank/DDBJ databases">
        <authorList>
            <person name="Tran Van P."/>
        </authorList>
    </citation>
    <scope>NUCLEOTIDE SEQUENCE</scope>
</reference>
<keyword evidence="9" id="KW-0378">Hydrolase</keyword>
<evidence type="ECO:0000256" key="4">
    <source>
        <dbReference type="ARBA" id="ARBA00022670"/>
    </source>
</evidence>
<proteinExistence type="inferred from homology"/>
<dbReference type="GO" id="GO:0008270">
    <property type="term" value="F:zinc ion binding"/>
    <property type="evidence" value="ECO:0007669"/>
    <property type="project" value="UniProtKB-KW"/>
</dbReference>
<evidence type="ECO:0000256" key="6">
    <source>
        <dbReference type="ARBA" id="ARBA00022737"/>
    </source>
</evidence>
<dbReference type="PROSITE" id="PS50271">
    <property type="entry name" value="ZF_UBP"/>
    <property type="match status" value="1"/>
</dbReference>
<evidence type="ECO:0000256" key="1">
    <source>
        <dbReference type="ARBA" id="ARBA00000707"/>
    </source>
</evidence>
<dbReference type="GO" id="GO:0004843">
    <property type="term" value="F:cysteine-type deubiquitinase activity"/>
    <property type="evidence" value="ECO:0007669"/>
    <property type="project" value="UniProtKB-EC"/>
</dbReference>
<organism evidence="16">
    <name type="scientific">Timema cristinae</name>
    <name type="common">Walking stick</name>
    <dbReference type="NCBI Taxonomy" id="61476"/>
    <lineage>
        <taxon>Eukaryota</taxon>
        <taxon>Metazoa</taxon>
        <taxon>Ecdysozoa</taxon>
        <taxon>Arthropoda</taxon>
        <taxon>Hexapoda</taxon>
        <taxon>Insecta</taxon>
        <taxon>Pterygota</taxon>
        <taxon>Neoptera</taxon>
        <taxon>Polyneoptera</taxon>
        <taxon>Phasmatodea</taxon>
        <taxon>Timematodea</taxon>
        <taxon>Timematoidea</taxon>
        <taxon>Timematidae</taxon>
        <taxon>Timema</taxon>
    </lineage>
</organism>
<feature type="region of interest" description="Disordered" evidence="13">
    <location>
        <begin position="806"/>
        <end position="830"/>
    </location>
</feature>
<dbReference type="Gene3D" id="3.90.70.10">
    <property type="entry name" value="Cysteine proteinases"/>
    <property type="match status" value="1"/>
</dbReference>
<comment type="catalytic activity">
    <reaction evidence="1">
        <text>Thiol-dependent hydrolysis of ester, thioester, amide, peptide and isopeptide bonds formed by the C-terminal Gly of ubiquitin (a 76-residue protein attached to proteins as an intracellular targeting signal).</text>
        <dbReference type="EC" id="3.4.19.12"/>
    </reaction>
</comment>
<dbReference type="InterPro" id="IPR018200">
    <property type="entry name" value="USP_CS"/>
</dbReference>
<dbReference type="EC" id="3.4.19.12" evidence="3"/>
<dbReference type="InterPro" id="IPR028889">
    <property type="entry name" value="USP"/>
</dbReference>
<dbReference type="EMBL" id="OC317440">
    <property type="protein sequence ID" value="CAD7396878.1"/>
    <property type="molecule type" value="Genomic_DNA"/>
</dbReference>
<keyword evidence="6" id="KW-0677">Repeat</keyword>
<dbReference type="PANTHER" id="PTHR21646:SF10">
    <property type="entry name" value="UBIQUITIN CARBOXYL-TERMINAL HYDROLASE 14"/>
    <property type="match status" value="1"/>
</dbReference>
<dbReference type="GO" id="GO:0016579">
    <property type="term" value="P:protein deubiquitination"/>
    <property type="evidence" value="ECO:0007669"/>
    <property type="project" value="InterPro"/>
</dbReference>
<evidence type="ECO:0000256" key="3">
    <source>
        <dbReference type="ARBA" id="ARBA00012759"/>
    </source>
</evidence>
<protein>
    <recommendedName>
        <fullName evidence="3">ubiquitinyl hydrolase 1</fullName>
        <ecNumber evidence="3">3.4.19.12</ecNumber>
    </recommendedName>
</protein>
<keyword evidence="11" id="KW-0862">Zinc</keyword>
<evidence type="ECO:0000259" key="14">
    <source>
        <dbReference type="PROSITE" id="PS50235"/>
    </source>
</evidence>
<dbReference type="Gene3D" id="3.30.40.10">
    <property type="entry name" value="Zinc/RING finger domain, C3HC4 (zinc finger)"/>
    <property type="match status" value="2"/>
</dbReference>
<dbReference type="InterPro" id="IPR001394">
    <property type="entry name" value="Peptidase_C19_UCH"/>
</dbReference>
<evidence type="ECO:0000313" key="16">
    <source>
        <dbReference type="EMBL" id="CAD7396878.1"/>
    </source>
</evidence>
<dbReference type="PANTHER" id="PTHR21646">
    <property type="entry name" value="UBIQUITIN CARBOXYL-TERMINAL HYDROLASE"/>
    <property type="match status" value="1"/>
</dbReference>
<keyword evidence="7 12" id="KW-0863">Zinc-finger</keyword>
<dbReference type="CDD" id="cd02658">
    <property type="entry name" value="Peptidase_C19B"/>
    <property type="match status" value="1"/>
</dbReference>
<evidence type="ECO:0000256" key="9">
    <source>
        <dbReference type="ARBA" id="ARBA00022801"/>
    </source>
</evidence>
<evidence type="ECO:0000256" key="11">
    <source>
        <dbReference type="ARBA" id="ARBA00022833"/>
    </source>
</evidence>
<feature type="domain" description="UBP-type" evidence="15">
    <location>
        <begin position="380"/>
        <end position="489"/>
    </location>
</feature>
<dbReference type="Pfam" id="PF17807">
    <property type="entry name" value="zf-UBP_var"/>
    <property type="match status" value="1"/>
</dbReference>
<dbReference type="GO" id="GO:0006508">
    <property type="term" value="P:proteolysis"/>
    <property type="evidence" value="ECO:0007669"/>
    <property type="project" value="UniProtKB-KW"/>
</dbReference>
<keyword evidence="5" id="KW-0479">Metal-binding</keyword>
<sequence>MTEKFFADVRKSGKEEFKKLFTKAGDISHKLEVPIKGPRPVGTQSYRANVEAETPEEYYRRIVFYPYLDEILASLKGRFSNHGDPIQDKTVKSLDCNFRQGTNLPFSYHRLDHIIVLFLLAKVFFTSALHPCQNNSELLQSVTRICQLAALQNDIRKQRCNLLHIPPPSSSRRSPKNLLDIIYPPSSRLCAGAKLGEKSEKCNHVYLPTSSWLSSRRCALASICVTGDSSPLKQVPVPVSMLLIESESGIYVSLKTFLGFGREYVELYHQQTGDSVFLHIRREKKEIASEHKGDGPEKKITRLAIGVEGGFDPESGKNKFEFEESYTVVILPNFITLPWPDSEFPEIVCNSVKAVLEAQSAARLAELEALAGTWDGEARIITKHSNNLVQLDNGKRIPPSGWKCERCDLTQNLWMNLTDGAVLCGRKFFDGTGGNEHAAEYYRNKGYPLAVKLGTITKEGKADVYSYDEDEMVDDPHLIQHLAHFGINMAQMEKTDKSMVELELDLNQKFGEWASLQEAGSQLKPAYGPGYTGLINLGNSCYLNSVMQVIFTLPAFQKRFVDKAPEVFLALPAEPPSDFNVQMAKLGVGLLSGKYSKPPPEGQDAATCDSQRGIPPRMFKTLIGRGHPDFSTKSQQDAQEFFLHFINVLERNSRHQTNPADCFKFRVEDRFQCCKSKKVKYTYRTEYSLPLPIPLEAAINKEEVTAFETRKTELKAKGLRMDLDYVVRPRVKLFSCLDSFSQSEIVEQFYSTAINAKTTAHKTTRLASFPDYLLIHLKKFTLREDWVPIKLDVAVEMPDILDLSSLRGSGPQPGEDPLPELTGTPPPPPQLDQNILEQLMDMGSNSCRSYNLMHVCLKVALVALIVPDKDLPMNIEISGITRFNVFKIKFCLSKLLRKLPRGNMLHNFLKEKHKKENSKDTSIGTCKRNK</sequence>
<evidence type="ECO:0000256" key="12">
    <source>
        <dbReference type="PROSITE-ProRule" id="PRU00502"/>
    </source>
</evidence>
<dbReference type="SUPFAM" id="SSF57850">
    <property type="entry name" value="RING/U-box"/>
    <property type="match status" value="1"/>
</dbReference>
<evidence type="ECO:0000259" key="15">
    <source>
        <dbReference type="PROSITE" id="PS50271"/>
    </source>
</evidence>
<dbReference type="InterPro" id="IPR041432">
    <property type="entry name" value="UBP13_Znf-UBP_var"/>
</dbReference>
<evidence type="ECO:0000256" key="7">
    <source>
        <dbReference type="ARBA" id="ARBA00022771"/>
    </source>
</evidence>
<keyword evidence="4" id="KW-0645">Protease</keyword>